<evidence type="ECO:0000256" key="7">
    <source>
        <dbReference type="ARBA" id="ARBA00023122"/>
    </source>
</evidence>
<dbReference type="CDD" id="cd04590">
    <property type="entry name" value="CBS_pair_CorC_HlyC_assoc"/>
    <property type="match status" value="1"/>
</dbReference>
<dbReference type="InterPro" id="IPR019862">
    <property type="entry name" value="Motility-assoc_prot_GldE"/>
</dbReference>
<dbReference type="PROSITE" id="PS51371">
    <property type="entry name" value="CBS"/>
    <property type="match status" value="2"/>
</dbReference>
<dbReference type="STRING" id="1267423.SAMN05216290_0338"/>
<dbReference type="EMBL" id="FOIR01000001">
    <property type="protein sequence ID" value="SEV86836.1"/>
    <property type="molecule type" value="Genomic_DNA"/>
</dbReference>
<dbReference type="Gene3D" id="3.30.465.10">
    <property type="match status" value="1"/>
</dbReference>
<dbReference type="PROSITE" id="PS51846">
    <property type="entry name" value="CNNM"/>
    <property type="match status" value="1"/>
</dbReference>
<dbReference type="Pfam" id="PF00571">
    <property type="entry name" value="CBS"/>
    <property type="match status" value="2"/>
</dbReference>
<dbReference type="PANTHER" id="PTHR22777:SF32">
    <property type="entry name" value="UPF0053 INNER MEMBRANE PROTEIN YFJD"/>
    <property type="match status" value="1"/>
</dbReference>
<evidence type="ECO:0000313" key="15">
    <source>
        <dbReference type="Proteomes" id="UP000199437"/>
    </source>
</evidence>
<feature type="domain" description="CNNM transmembrane" evidence="13">
    <location>
        <begin position="22"/>
        <end position="210"/>
    </location>
</feature>
<feature type="transmembrane region" description="Helical" evidence="11">
    <location>
        <begin position="118"/>
        <end position="138"/>
    </location>
</feature>
<dbReference type="InterPro" id="IPR044751">
    <property type="entry name" value="Ion_transp-like_CBS"/>
</dbReference>
<dbReference type="GO" id="GO:0050660">
    <property type="term" value="F:flavin adenine dinucleotide binding"/>
    <property type="evidence" value="ECO:0007669"/>
    <property type="project" value="InterPro"/>
</dbReference>
<feature type="transmembrane region" description="Helical" evidence="11">
    <location>
        <begin position="24"/>
        <end position="43"/>
    </location>
</feature>
<dbReference type="SMART" id="SM01091">
    <property type="entry name" value="CorC_HlyC"/>
    <property type="match status" value="1"/>
</dbReference>
<dbReference type="AlphaFoldDB" id="A0A1I0MGD5"/>
<evidence type="ECO:0000256" key="11">
    <source>
        <dbReference type="SAM" id="Phobius"/>
    </source>
</evidence>
<feature type="transmembrane region" description="Helical" evidence="11">
    <location>
        <begin position="82"/>
        <end position="106"/>
    </location>
</feature>
<feature type="domain" description="CBS" evidence="12">
    <location>
        <begin position="293"/>
        <end position="350"/>
    </location>
</feature>
<evidence type="ECO:0000259" key="12">
    <source>
        <dbReference type="PROSITE" id="PS51371"/>
    </source>
</evidence>
<dbReference type="NCBIfam" id="TIGR03520">
    <property type="entry name" value="GldE"/>
    <property type="match status" value="1"/>
</dbReference>
<dbReference type="Pfam" id="PF01595">
    <property type="entry name" value="CNNM"/>
    <property type="match status" value="1"/>
</dbReference>
<keyword evidence="3" id="KW-1003">Cell membrane</keyword>
<dbReference type="RefSeq" id="WP_245733459.1">
    <property type="nucleotide sequence ID" value="NZ_FOIR01000001.1"/>
</dbReference>
<dbReference type="GO" id="GO:0005886">
    <property type="term" value="C:plasma membrane"/>
    <property type="evidence" value="ECO:0007669"/>
    <property type="project" value="UniProtKB-SubCell"/>
</dbReference>
<dbReference type="FunFam" id="3.10.580.10:FF:000002">
    <property type="entry name" value="Magnesium/cobalt efflux protein CorC"/>
    <property type="match status" value="1"/>
</dbReference>
<dbReference type="SUPFAM" id="SSF56176">
    <property type="entry name" value="FAD-binding/transporter-associated domain-like"/>
    <property type="match status" value="1"/>
</dbReference>
<evidence type="ECO:0000256" key="6">
    <source>
        <dbReference type="ARBA" id="ARBA00022989"/>
    </source>
</evidence>
<dbReference type="Pfam" id="PF03471">
    <property type="entry name" value="CorC_HlyC"/>
    <property type="match status" value="1"/>
</dbReference>
<dbReference type="InterPro" id="IPR036318">
    <property type="entry name" value="FAD-bd_PCMH-like_sf"/>
</dbReference>
<dbReference type="InterPro" id="IPR002550">
    <property type="entry name" value="CNNM"/>
</dbReference>
<evidence type="ECO:0000256" key="3">
    <source>
        <dbReference type="ARBA" id="ARBA00022475"/>
    </source>
</evidence>
<dbReference type="InterPro" id="IPR005170">
    <property type="entry name" value="Transptr-assoc_dom"/>
</dbReference>
<evidence type="ECO:0000313" key="14">
    <source>
        <dbReference type="EMBL" id="SEV86836.1"/>
    </source>
</evidence>
<organism evidence="14 15">
    <name type="scientific">Roseivirga pacifica</name>
    <dbReference type="NCBI Taxonomy" id="1267423"/>
    <lineage>
        <taxon>Bacteria</taxon>
        <taxon>Pseudomonadati</taxon>
        <taxon>Bacteroidota</taxon>
        <taxon>Cytophagia</taxon>
        <taxon>Cytophagales</taxon>
        <taxon>Roseivirgaceae</taxon>
        <taxon>Roseivirga</taxon>
    </lineage>
</organism>
<evidence type="ECO:0000259" key="13">
    <source>
        <dbReference type="PROSITE" id="PS51846"/>
    </source>
</evidence>
<evidence type="ECO:0000256" key="8">
    <source>
        <dbReference type="ARBA" id="ARBA00023136"/>
    </source>
</evidence>
<dbReference type="InterPro" id="IPR000644">
    <property type="entry name" value="CBS_dom"/>
</dbReference>
<evidence type="ECO:0000256" key="1">
    <source>
        <dbReference type="ARBA" id="ARBA00004651"/>
    </source>
</evidence>
<feature type="domain" description="CBS" evidence="12">
    <location>
        <begin position="229"/>
        <end position="288"/>
    </location>
</feature>
<evidence type="ECO:0000256" key="5">
    <source>
        <dbReference type="ARBA" id="ARBA00022737"/>
    </source>
</evidence>
<dbReference type="Proteomes" id="UP000199437">
    <property type="component" value="Unassembled WGS sequence"/>
</dbReference>
<keyword evidence="4 10" id="KW-0812">Transmembrane</keyword>
<proteinExistence type="inferred from homology"/>
<keyword evidence="6 10" id="KW-1133">Transmembrane helix</keyword>
<gene>
    <name evidence="14" type="ORF">SAMN05216290_0338</name>
</gene>
<dbReference type="Gene3D" id="3.10.580.10">
    <property type="entry name" value="CBS-domain"/>
    <property type="match status" value="1"/>
</dbReference>
<dbReference type="InterPro" id="IPR046342">
    <property type="entry name" value="CBS_dom_sf"/>
</dbReference>
<comment type="subcellular location">
    <subcellularLocation>
        <location evidence="1">Cell membrane</location>
        <topology evidence="1">Multi-pass membrane protein</topology>
    </subcellularLocation>
</comment>
<evidence type="ECO:0000256" key="9">
    <source>
        <dbReference type="PROSITE-ProRule" id="PRU00703"/>
    </source>
</evidence>
<keyword evidence="15" id="KW-1185">Reference proteome</keyword>
<reference evidence="15" key="1">
    <citation type="submission" date="2016-10" db="EMBL/GenBank/DDBJ databases">
        <authorList>
            <person name="Varghese N."/>
            <person name="Submissions S."/>
        </authorList>
    </citation>
    <scope>NUCLEOTIDE SEQUENCE [LARGE SCALE GENOMIC DNA]</scope>
    <source>
        <strain evidence="15">CGMCC 1.12402</strain>
    </source>
</reference>
<keyword evidence="5" id="KW-0677">Repeat</keyword>
<dbReference type="SUPFAM" id="SSF54631">
    <property type="entry name" value="CBS-domain pair"/>
    <property type="match status" value="1"/>
</dbReference>
<accession>A0A1I0MGD5</accession>
<name>A0A1I0MGD5_9BACT</name>
<evidence type="ECO:0000256" key="2">
    <source>
        <dbReference type="ARBA" id="ARBA00006337"/>
    </source>
</evidence>
<dbReference type="InterPro" id="IPR016169">
    <property type="entry name" value="FAD-bd_PCMH_sub2"/>
</dbReference>
<comment type="similarity">
    <text evidence="2">Belongs to the UPF0053 family.</text>
</comment>
<keyword evidence="8 10" id="KW-0472">Membrane</keyword>
<dbReference type="PANTHER" id="PTHR22777">
    <property type="entry name" value="HEMOLYSIN-RELATED"/>
    <property type="match status" value="1"/>
</dbReference>
<keyword evidence="7 9" id="KW-0129">CBS domain</keyword>
<dbReference type="GeneID" id="99985101"/>
<sequence>MDLPTDDPEPSLTLLAQLSELSPSYLIVNLVAFILLVVASSLVSGSEVAFFSLSSNDLADLENSKTKVNKAILSLLDRKRQLLATILILNNMVNIAIVTLSTFFTWSLVGSKTTEGKIVVILSAVVTFIILFFGEVVPKNFANQHNVRFAQTTARALFAFEKIFSPLSSLLISVTNIIEKNVEKKGHNITVDELNQALEITTGDDTTDEEKGILKGIVNFSTLSVKQVMKSRMDITALDIEMDFHELMDKINKSGYSRIPIYRETVDKIEGILYIKDLIGHIDKEEDFSWQTLLRPGFFVPENKKVDTLLKDFQDQRVHMAIVVDEYGGTSGLITLEDIIEEIVGEINDEFDDEEIAYNKLDNSTFVFEGKTSLNDFCKVVGVEPALFDSVKGESESLGGLLLELHNKLPRAGEKIHFDRFLFTIVAVDLRRIKRVRVLLKPTA</sequence>
<protein>
    <submittedName>
        <fullName evidence="14">Gliding motility-associated protein GldE</fullName>
    </submittedName>
</protein>
<evidence type="ECO:0000256" key="4">
    <source>
        <dbReference type="ARBA" id="ARBA00022692"/>
    </source>
</evidence>
<evidence type="ECO:0000256" key="10">
    <source>
        <dbReference type="PROSITE-ProRule" id="PRU01193"/>
    </source>
</evidence>